<protein>
    <submittedName>
        <fullName evidence="1">DMT family transporter</fullName>
    </submittedName>
</protein>
<evidence type="ECO:0000313" key="1">
    <source>
        <dbReference type="EMBL" id="QOX64725.1"/>
    </source>
</evidence>
<dbReference type="EMBL" id="CP042469">
    <property type="protein sequence ID" value="QOX64725.1"/>
    <property type="molecule type" value="Genomic_DNA"/>
</dbReference>
<proteinExistence type="predicted"/>
<name>A0ACD1AEY5_9FIRM</name>
<sequence length="297" mass="32464">MTQPSKTIGIMGLLTASFFWGAEFVVEKDVLSVMGANYSNAIRFLAASILCTLFMRKKLKTITRGDLHCGVISGSFTGLGFAFQTMGLGYIEAGVNALLCSSYILIIPLAEWLLFRKNPGYRIFLYAFIAVIGIGFISYDASAQTWAFSVGEILTFLGALFYTGAIISIERFSSQTDSQVMSLLQFYVITIISTVFALMLEPIPRMVSCLVFIEFLYLIFFATIGAQLLMNHCIQFVSSSAAGLIFSSEALFAAILGILILEEPSTPSLWIGILLIVGAIALHQSGFPKKKSYSAKK</sequence>
<keyword evidence="2" id="KW-1185">Reference proteome</keyword>
<accession>A0ACD1AEY5</accession>
<reference evidence="1" key="1">
    <citation type="submission" date="2019-08" db="EMBL/GenBank/DDBJ databases">
        <title>Genome sequence of Clostridiales bacterium MT110.</title>
        <authorList>
            <person name="Cao J."/>
        </authorList>
    </citation>
    <scope>NUCLEOTIDE SEQUENCE</scope>
    <source>
        <strain evidence="1">MT110</strain>
    </source>
</reference>
<evidence type="ECO:0000313" key="2">
    <source>
        <dbReference type="Proteomes" id="UP000594014"/>
    </source>
</evidence>
<gene>
    <name evidence="1" type="ORF">FRZ06_15925</name>
</gene>
<organism evidence="1 2">
    <name type="scientific">Anoxybacterium hadale</name>
    <dbReference type="NCBI Taxonomy" id="3408580"/>
    <lineage>
        <taxon>Bacteria</taxon>
        <taxon>Bacillati</taxon>
        <taxon>Bacillota</taxon>
        <taxon>Clostridia</taxon>
        <taxon>Peptostreptococcales</taxon>
        <taxon>Anaerovoracaceae</taxon>
        <taxon>Anoxybacterium</taxon>
    </lineage>
</organism>
<dbReference type="Proteomes" id="UP000594014">
    <property type="component" value="Chromosome"/>
</dbReference>